<dbReference type="PANTHER" id="PTHR21015:SF28">
    <property type="entry name" value="SLL1722 PROTEIN"/>
    <property type="match status" value="1"/>
</dbReference>
<dbReference type="Gene3D" id="3.40.50.2000">
    <property type="entry name" value="Glycogen Phosphorylase B"/>
    <property type="match status" value="1"/>
</dbReference>
<name>A0A8J7V4W3_9PROT</name>
<dbReference type="Pfam" id="PF04101">
    <property type="entry name" value="Glyco_tran_28_C"/>
    <property type="match status" value="1"/>
</dbReference>
<dbReference type="GO" id="GO:0016758">
    <property type="term" value="F:hexosyltransferase activity"/>
    <property type="evidence" value="ECO:0007669"/>
    <property type="project" value="InterPro"/>
</dbReference>
<accession>A0A8J7V4W3</accession>
<organism evidence="2 3">
    <name type="scientific">Marivibrio halodurans</name>
    <dbReference type="NCBI Taxonomy" id="2039722"/>
    <lineage>
        <taxon>Bacteria</taxon>
        <taxon>Pseudomonadati</taxon>
        <taxon>Pseudomonadota</taxon>
        <taxon>Alphaproteobacteria</taxon>
        <taxon>Rhodospirillales</taxon>
        <taxon>Rhodospirillaceae</taxon>
        <taxon>Marivibrio</taxon>
    </lineage>
</organism>
<evidence type="ECO:0000313" key="3">
    <source>
        <dbReference type="Proteomes" id="UP000672602"/>
    </source>
</evidence>
<dbReference type="RefSeq" id="WP_210682699.1">
    <property type="nucleotide sequence ID" value="NZ_JAGMWN010000006.1"/>
</dbReference>
<dbReference type="SUPFAM" id="SSF53756">
    <property type="entry name" value="UDP-Glycosyltransferase/glycogen phosphorylase"/>
    <property type="match status" value="1"/>
</dbReference>
<dbReference type="Proteomes" id="UP000672602">
    <property type="component" value="Unassembled WGS sequence"/>
</dbReference>
<comment type="caution">
    <text evidence="2">The sequence shown here is derived from an EMBL/GenBank/DDBJ whole genome shotgun (WGS) entry which is preliminary data.</text>
</comment>
<dbReference type="PANTHER" id="PTHR21015">
    <property type="entry name" value="UDP-N-ACETYLGLUCOSAMINE--N-ACETYLMURAMYL-(PENTAPEPTIDE) PYROPHOSPHORYL-UNDECAPRENOL N-ACETYLGLUCOSAMINE TRANSFERASE 1"/>
    <property type="match status" value="1"/>
</dbReference>
<dbReference type="AlphaFoldDB" id="A0A8J7V4W3"/>
<evidence type="ECO:0000259" key="1">
    <source>
        <dbReference type="Pfam" id="PF04101"/>
    </source>
</evidence>
<sequence>MSAPPRLLFHVQHLLGVGHLNRARLIARACVEAGLAVEMTVNEDPDGTPGEAVPDGVAALPLPAIHAADASFSALVDGAGRPVDDAHWAARARRLETAIAERAPAVLLIEGYPFARRRLRREIEPLAAQARQAGAAVACSLRDILVAKTDPARNAETLARAEALYDRILVHGDTNFAPLSASFPPADALAGRIATTGYVAPMEDLPPWHGDRPDAPILVSVGGGAVGETLLEAAVEAAIQARSHHGAAPAGAGRPWRLLGGPKLPDAARARLTARLATREGITLEPALDGPAFRRALAGAALSISQAGYNTAVDLWCAGPPAILIPFAGPDGKESEQPMRARLMAARGEALVLPEGALTPQRLTETVERALARAAGGPRDRVPPPSLDGAGESARILAALAGVRGLG</sequence>
<keyword evidence="3" id="KW-1185">Reference proteome</keyword>
<feature type="domain" description="Glycosyl transferase family 28 C-terminal" evidence="1">
    <location>
        <begin position="296"/>
        <end position="371"/>
    </location>
</feature>
<dbReference type="InterPro" id="IPR007235">
    <property type="entry name" value="Glyco_trans_28_C"/>
</dbReference>
<dbReference type="EMBL" id="JAGMWN010000006">
    <property type="protein sequence ID" value="MBP5858124.1"/>
    <property type="molecule type" value="Genomic_DNA"/>
</dbReference>
<protein>
    <recommendedName>
        <fullName evidence="1">Glycosyl transferase family 28 C-terminal domain-containing protein</fullName>
    </recommendedName>
</protein>
<reference evidence="2" key="1">
    <citation type="submission" date="2021-04" db="EMBL/GenBank/DDBJ databases">
        <authorList>
            <person name="Zhang D.-C."/>
        </authorList>
    </citation>
    <scope>NUCLEOTIDE SEQUENCE</scope>
    <source>
        <strain evidence="2">CGMCC 1.15697</strain>
    </source>
</reference>
<evidence type="ECO:0000313" key="2">
    <source>
        <dbReference type="EMBL" id="MBP5858124.1"/>
    </source>
</evidence>
<gene>
    <name evidence="2" type="ORF">KAJ83_13980</name>
</gene>
<proteinExistence type="predicted"/>